<evidence type="ECO:0000313" key="4">
    <source>
        <dbReference type="Proteomes" id="UP000242502"/>
    </source>
</evidence>
<feature type="domain" description="HTH cro/C1-type" evidence="2">
    <location>
        <begin position="27"/>
        <end position="71"/>
    </location>
</feature>
<dbReference type="Proteomes" id="UP000242502">
    <property type="component" value="Unassembled WGS sequence"/>
</dbReference>
<dbReference type="GO" id="GO:0003677">
    <property type="term" value="F:DNA binding"/>
    <property type="evidence" value="ECO:0007669"/>
    <property type="project" value="InterPro"/>
</dbReference>
<protein>
    <recommendedName>
        <fullName evidence="2">HTH cro/C1-type domain-containing protein</fullName>
    </recommendedName>
</protein>
<dbReference type="Pfam" id="PF01381">
    <property type="entry name" value="HTH_3"/>
    <property type="match status" value="1"/>
</dbReference>
<feature type="compositionally biased region" description="Basic residues" evidence="1">
    <location>
        <begin position="87"/>
        <end position="96"/>
    </location>
</feature>
<dbReference type="EMBL" id="MDLC01000011">
    <property type="protein sequence ID" value="ODS24297.1"/>
    <property type="molecule type" value="Genomic_DNA"/>
</dbReference>
<evidence type="ECO:0000313" key="3">
    <source>
        <dbReference type="EMBL" id="ODS24297.1"/>
    </source>
</evidence>
<evidence type="ECO:0000256" key="1">
    <source>
        <dbReference type="SAM" id="MobiDB-lite"/>
    </source>
</evidence>
<proteinExistence type="predicted"/>
<evidence type="ECO:0000259" key="2">
    <source>
        <dbReference type="PROSITE" id="PS50943"/>
    </source>
</evidence>
<dbReference type="SUPFAM" id="SSF47413">
    <property type="entry name" value="lambda repressor-like DNA-binding domains"/>
    <property type="match status" value="1"/>
</dbReference>
<organism evidence="3 4">
    <name type="scientific">Candidatus Endobugula sertula</name>
    <name type="common">Bugula neritina bacterial symbiont</name>
    <dbReference type="NCBI Taxonomy" id="62101"/>
    <lineage>
        <taxon>Bacteria</taxon>
        <taxon>Pseudomonadati</taxon>
        <taxon>Pseudomonadota</taxon>
        <taxon>Gammaproteobacteria</taxon>
        <taxon>Cellvibrionales</taxon>
        <taxon>Cellvibrionaceae</taxon>
        <taxon>Candidatus Endobugula</taxon>
    </lineage>
</organism>
<reference evidence="3 4" key="1">
    <citation type="journal article" date="2016" name="Appl. Environ. Microbiol.">
        <title>Lack of Overt Genome Reduction in the Bryostatin-Producing Bryozoan Symbiont "Candidatus Endobugula sertula".</title>
        <authorList>
            <person name="Miller I.J."/>
            <person name="Vanee N."/>
            <person name="Fong S.S."/>
            <person name="Lim-Fong G.E."/>
            <person name="Kwan J.C."/>
        </authorList>
    </citation>
    <scope>NUCLEOTIDE SEQUENCE [LARGE SCALE GENOMIC DNA]</scope>
    <source>
        <strain evidence="3">AB1-4</strain>
    </source>
</reference>
<accession>A0A1D2QRV0</accession>
<dbReference type="PROSITE" id="PS50943">
    <property type="entry name" value="HTH_CROC1"/>
    <property type="match status" value="1"/>
</dbReference>
<gene>
    <name evidence="3" type="ORF">AB835_04535</name>
</gene>
<comment type="caution">
    <text evidence="3">The sequence shown here is derived from an EMBL/GenBank/DDBJ whole genome shotgun (WGS) entry which is preliminary data.</text>
</comment>
<dbReference type="AlphaFoldDB" id="A0A1D2QRV0"/>
<dbReference type="InterPro" id="IPR010982">
    <property type="entry name" value="Lambda_DNA-bd_dom_sf"/>
</dbReference>
<dbReference type="SMART" id="SM00530">
    <property type="entry name" value="HTH_XRE"/>
    <property type="match status" value="1"/>
</dbReference>
<dbReference type="Gene3D" id="1.10.260.40">
    <property type="entry name" value="lambda repressor-like DNA-binding domains"/>
    <property type="match status" value="1"/>
</dbReference>
<dbReference type="CDD" id="cd00093">
    <property type="entry name" value="HTH_XRE"/>
    <property type="match status" value="1"/>
</dbReference>
<sequence length="128" mass="14427">MSISGMKHPKFAKRFHQAVELAGVESTQQELSKLLGVSEVMVWSYQNGEKLPRMAMAIKMSDAFGVTVNWLLRGVGDPIDRTPSSKPSKRTSRPLRKSTQAIVDFVEKLTEHERKKALGILELTFQKK</sequence>
<feature type="region of interest" description="Disordered" evidence="1">
    <location>
        <begin position="78"/>
        <end position="97"/>
    </location>
</feature>
<dbReference type="InterPro" id="IPR001387">
    <property type="entry name" value="Cro/C1-type_HTH"/>
</dbReference>
<name>A0A1D2QRV0_9GAMM</name>